<dbReference type="AlphaFoldDB" id="A0AAD9WP42"/>
<dbReference type="GO" id="GO:0033178">
    <property type="term" value="C:proton-transporting two-sector ATPase complex, catalytic domain"/>
    <property type="evidence" value="ECO:0007669"/>
    <property type="project" value="InterPro"/>
</dbReference>
<dbReference type="Proteomes" id="UP001280121">
    <property type="component" value="Unassembled WGS sequence"/>
</dbReference>
<accession>A0AAD9WP42</accession>
<dbReference type="EMBL" id="JANJYI010000009">
    <property type="protein sequence ID" value="KAK2637050.1"/>
    <property type="molecule type" value="Genomic_DNA"/>
</dbReference>
<keyword evidence="3" id="KW-0406">Ion transport</keyword>
<evidence type="ECO:0000256" key="3">
    <source>
        <dbReference type="ARBA" id="ARBA00023065"/>
    </source>
</evidence>
<keyword evidence="5" id="KW-1185">Reference proteome</keyword>
<name>A0AAD9WP42_9ROSI</name>
<organism evidence="4 5">
    <name type="scientific">Dipteronia dyeriana</name>
    <dbReference type="NCBI Taxonomy" id="168575"/>
    <lineage>
        <taxon>Eukaryota</taxon>
        <taxon>Viridiplantae</taxon>
        <taxon>Streptophyta</taxon>
        <taxon>Embryophyta</taxon>
        <taxon>Tracheophyta</taxon>
        <taxon>Spermatophyta</taxon>
        <taxon>Magnoliopsida</taxon>
        <taxon>eudicotyledons</taxon>
        <taxon>Gunneridae</taxon>
        <taxon>Pentapetalae</taxon>
        <taxon>rosids</taxon>
        <taxon>malvids</taxon>
        <taxon>Sapindales</taxon>
        <taxon>Sapindaceae</taxon>
        <taxon>Hippocastanoideae</taxon>
        <taxon>Acereae</taxon>
        <taxon>Dipteronia</taxon>
    </lineage>
</organism>
<protein>
    <submittedName>
        <fullName evidence="4">Uncharacterized protein</fullName>
    </submittedName>
</protein>
<evidence type="ECO:0000313" key="4">
    <source>
        <dbReference type="EMBL" id="KAK2637050.1"/>
    </source>
</evidence>
<comment type="caution">
    <text evidence="4">The sequence shown here is derived from an EMBL/GenBank/DDBJ whole genome shotgun (WGS) entry which is preliminary data.</text>
</comment>
<sequence length="73" mass="8330">MVKFIRQEMEEKANEIRISTDEEFNIEKLRLVEAEKKRRSGLGRKTKTCLGNGSGLGQLMQTGFRVWGSSDPI</sequence>
<dbReference type="PANTHER" id="PTHR45715">
    <property type="entry name" value="ATPASE H+-TRANSPORTING V1 SUBUNIT E1A-RELATED"/>
    <property type="match status" value="1"/>
</dbReference>
<dbReference type="Pfam" id="PF01991">
    <property type="entry name" value="vATP-synt_E"/>
    <property type="match status" value="1"/>
</dbReference>
<comment type="similarity">
    <text evidence="1">Belongs to the V-ATPase E subunit family.</text>
</comment>
<keyword evidence="2" id="KW-0813">Transport</keyword>
<evidence type="ECO:0000313" key="5">
    <source>
        <dbReference type="Proteomes" id="UP001280121"/>
    </source>
</evidence>
<proteinExistence type="inferred from homology"/>
<evidence type="ECO:0000256" key="2">
    <source>
        <dbReference type="ARBA" id="ARBA00022448"/>
    </source>
</evidence>
<dbReference type="GO" id="GO:0046961">
    <property type="term" value="F:proton-transporting ATPase activity, rotational mechanism"/>
    <property type="evidence" value="ECO:0007669"/>
    <property type="project" value="InterPro"/>
</dbReference>
<dbReference type="Gene3D" id="6.10.250.1620">
    <property type="match status" value="1"/>
</dbReference>
<reference evidence="4" key="1">
    <citation type="journal article" date="2023" name="Plant J.">
        <title>Genome sequences and population genomics provide insights into the demographic history, inbreeding, and mutation load of two 'living fossil' tree species of Dipteronia.</title>
        <authorList>
            <person name="Feng Y."/>
            <person name="Comes H.P."/>
            <person name="Chen J."/>
            <person name="Zhu S."/>
            <person name="Lu R."/>
            <person name="Zhang X."/>
            <person name="Li P."/>
            <person name="Qiu J."/>
            <person name="Olsen K.M."/>
            <person name="Qiu Y."/>
        </authorList>
    </citation>
    <scope>NUCLEOTIDE SEQUENCE</scope>
    <source>
        <strain evidence="4">KIB01</strain>
    </source>
</reference>
<gene>
    <name evidence="4" type="ORF">Ddye_031842</name>
</gene>
<dbReference type="InterPro" id="IPR002842">
    <property type="entry name" value="ATPase_V1_Esu"/>
</dbReference>
<evidence type="ECO:0000256" key="1">
    <source>
        <dbReference type="ARBA" id="ARBA00005901"/>
    </source>
</evidence>